<dbReference type="PANTHER" id="PTHR36118">
    <property type="entry name" value="ION-TRANSLOCATING OXIDOREDUCTASE COMPLEX SUBUNIT G"/>
    <property type="match status" value="1"/>
</dbReference>
<evidence type="ECO:0000256" key="5">
    <source>
        <dbReference type="ARBA" id="ARBA00022982"/>
    </source>
</evidence>
<protein>
    <recommendedName>
        <fullName evidence="6">Ion-translocating oxidoreductase complex subunit G</fullName>
        <ecNumber evidence="6">7.-.-.-</ecNumber>
    </recommendedName>
    <alternativeName>
        <fullName evidence="6">Rnf electron transport complex subunit G</fullName>
    </alternativeName>
</protein>
<dbReference type="InterPro" id="IPR010209">
    <property type="entry name" value="Ion_transpt_RnfG/RsxG"/>
</dbReference>
<feature type="domain" description="FMN-binding" evidence="8">
    <location>
        <begin position="242"/>
        <end position="321"/>
    </location>
</feature>
<dbReference type="Gene3D" id="3.90.1010.20">
    <property type="match status" value="1"/>
</dbReference>
<dbReference type="EMBL" id="JAHLFP010000008">
    <property type="protein sequence ID" value="MBU3805552.1"/>
    <property type="molecule type" value="Genomic_DNA"/>
</dbReference>
<comment type="subunit">
    <text evidence="6">The complex is composed of six subunits: RnfA, RnfB, RnfC, RnfD, RnfE and RnfG.</text>
</comment>
<comment type="function">
    <text evidence="6">Part of a membrane-bound complex that couples electron transfer with translocation of ions across the membrane.</text>
</comment>
<dbReference type="SMART" id="SM00900">
    <property type="entry name" value="FMN_bind"/>
    <property type="match status" value="3"/>
</dbReference>
<keyword evidence="2 6" id="KW-0597">Phosphoprotein</keyword>
<evidence type="ECO:0000256" key="1">
    <source>
        <dbReference type="ARBA" id="ARBA00022448"/>
    </source>
</evidence>
<accession>A0A948WN45</accession>
<comment type="caution">
    <text evidence="9">The sequence shown here is derived from an EMBL/GenBank/DDBJ whole genome shotgun (WGS) entry which is preliminary data.</text>
</comment>
<dbReference type="EC" id="7.-.-.-" evidence="6"/>
<evidence type="ECO:0000256" key="7">
    <source>
        <dbReference type="SAM" id="MobiDB-lite"/>
    </source>
</evidence>
<dbReference type="GO" id="GO:0010181">
    <property type="term" value="F:FMN binding"/>
    <property type="evidence" value="ECO:0007669"/>
    <property type="project" value="InterPro"/>
</dbReference>
<reference evidence="9" key="1">
    <citation type="journal article" date="2021" name="PeerJ">
        <title>Extensive microbial diversity within the chicken gut microbiome revealed by metagenomics and culture.</title>
        <authorList>
            <person name="Gilroy R."/>
            <person name="Ravi A."/>
            <person name="Getino M."/>
            <person name="Pursley I."/>
            <person name="Horton D.L."/>
            <person name="Alikhan N.F."/>
            <person name="Baker D."/>
            <person name="Gharbi K."/>
            <person name="Hall N."/>
            <person name="Watson M."/>
            <person name="Adriaenssens E.M."/>
            <person name="Foster-Nyarko E."/>
            <person name="Jarju S."/>
            <person name="Secka A."/>
            <person name="Antonio M."/>
            <person name="Oren A."/>
            <person name="Chaudhuri R.R."/>
            <person name="La Ragione R."/>
            <person name="Hildebrand F."/>
            <person name="Pallen M.J."/>
        </authorList>
    </citation>
    <scope>NUCLEOTIDE SEQUENCE</scope>
    <source>
        <strain evidence="9">B5_2728</strain>
    </source>
</reference>
<dbReference type="AlphaFoldDB" id="A0A948WN45"/>
<name>A0A948WN45_9FIRM</name>
<feature type="modified residue" description="FMN phosphoryl threonine" evidence="6">
    <location>
        <position position="160"/>
    </location>
</feature>
<dbReference type="InterPro" id="IPR007329">
    <property type="entry name" value="FMN-bd"/>
</dbReference>
<dbReference type="Proteomes" id="UP000713596">
    <property type="component" value="Unassembled WGS sequence"/>
</dbReference>
<evidence type="ECO:0000256" key="3">
    <source>
        <dbReference type="ARBA" id="ARBA00022630"/>
    </source>
</evidence>
<feature type="domain" description="FMN-binding" evidence="8">
    <location>
        <begin position="409"/>
        <end position="492"/>
    </location>
</feature>
<evidence type="ECO:0000256" key="2">
    <source>
        <dbReference type="ARBA" id="ARBA00022553"/>
    </source>
</evidence>
<dbReference type="GO" id="GO:0005886">
    <property type="term" value="C:plasma membrane"/>
    <property type="evidence" value="ECO:0007669"/>
    <property type="project" value="UniProtKB-SubCell"/>
</dbReference>
<keyword evidence="1 6" id="KW-0813">Transport</keyword>
<dbReference type="HAMAP" id="MF_00479">
    <property type="entry name" value="RsxG_RnfG"/>
    <property type="match status" value="1"/>
</dbReference>
<proteinExistence type="inferred from homology"/>
<dbReference type="GO" id="GO:0009055">
    <property type="term" value="F:electron transfer activity"/>
    <property type="evidence" value="ECO:0007669"/>
    <property type="project" value="InterPro"/>
</dbReference>
<reference evidence="9" key="2">
    <citation type="submission" date="2021-04" db="EMBL/GenBank/DDBJ databases">
        <authorList>
            <person name="Gilroy R."/>
        </authorList>
    </citation>
    <scope>NUCLEOTIDE SEQUENCE</scope>
    <source>
        <strain evidence="9">B5_2728</strain>
    </source>
</reference>
<feature type="compositionally biased region" description="Low complexity" evidence="7">
    <location>
        <begin position="340"/>
        <end position="363"/>
    </location>
</feature>
<keyword evidence="6" id="KW-1278">Translocase</keyword>
<keyword evidence="6" id="KW-0472">Membrane</keyword>
<keyword evidence="6" id="KW-1133">Transmembrane helix</keyword>
<comment type="subcellular location">
    <subcellularLocation>
        <location evidence="6">Cell membrane</location>
        <topology evidence="6">Single-pass membrane protein</topology>
    </subcellularLocation>
</comment>
<comment type="similarity">
    <text evidence="6">Belongs to the RnfG family.</text>
</comment>
<feature type="domain" description="FMN-binding" evidence="8">
    <location>
        <begin position="91"/>
        <end position="177"/>
    </location>
</feature>
<keyword evidence="6" id="KW-0812">Transmembrane</keyword>
<keyword evidence="3 6" id="KW-0285">Flavoprotein</keyword>
<gene>
    <name evidence="6" type="primary">rnfG</name>
    <name evidence="9" type="ORF">H9882_01415</name>
</gene>
<organism evidence="9 10">
    <name type="scientific">Candidatus Allofournierella pullistercoris</name>
    <dbReference type="NCBI Taxonomy" id="2838597"/>
    <lineage>
        <taxon>Bacteria</taxon>
        <taxon>Bacillati</taxon>
        <taxon>Bacillota</taxon>
        <taxon>Clostridia</taxon>
        <taxon>Eubacteriales</taxon>
        <taxon>Oscillospiraceae</taxon>
        <taxon>Allofournierella</taxon>
    </lineage>
</organism>
<evidence type="ECO:0000313" key="9">
    <source>
        <dbReference type="EMBL" id="MBU3805552.1"/>
    </source>
</evidence>
<feature type="region of interest" description="Disordered" evidence="7">
    <location>
        <begin position="332"/>
        <end position="363"/>
    </location>
</feature>
<dbReference type="Pfam" id="PF04205">
    <property type="entry name" value="FMN_bind"/>
    <property type="match status" value="3"/>
</dbReference>
<dbReference type="PANTHER" id="PTHR36118:SF1">
    <property type="entry name" value="ION-TRANSLOCATING OXIDOREDUCTASE COMPLEX SUBUNIT G"/>
    <property type="match status" value="1"/>
</dbReference>
<keyword evidence="6" id="KW-1003">Cell membrane</keyword>
<comment type="cofactor">
    <cofactor evidence="6">
        <name>FMN</name>
        <dbReference type="ChEBI" id="CHEBI:58210"/>
    </cofactor>
</comment>
<sequence>MKHNTWEDMIKPVVVLVVICIVASGALAFTNELTAPIIAQQEANAANAAFLEVLPEADGFEEITEFETSNVTKVLKATNGAGWVVQSFGKGFGGDVPVVVALDEEGAVLKVKFMENSETAGYGKKLEDATDPDAQALAESFVGKSGSIAAGDVDMISGVTVSSKAALSAVNSAINAFNEVALGQQATVEVDTSSMTEEEVRAMLAPGATLTQIDPVESATQVWQADNGGYVIYTEDKGYEYAKSPMVVAVGFDANGGITGVWVDASGQTPGIGDQAAGQEYLDQYTGIVGEPGLDGVDTIAGATQSTRGVKKAVRKAIRAFVALVPDSEAALAQEEESAESTSTTSEESSSSSEATSAPTTQTQALSQEEVLELLAPGVTLSQIDAPEGLQQAWKAEDGTAVLFAEGKGYEYEKSPLVVAVGFDASGKTTGVWVDASGQTAGIGDKAAGSDYLSQYVGLAQEADLDGVDTIAGATESSRGVKKLVRKCLQAYAAGLAN</sequence>
<dbReference type="GO" id="GO:0022900">
    <property type="term" value="P:electron transport chain"/>
    <property type="evidence" value="ECO:0007669"/>
    <property type="project" value="UniProtKB-UniRule"/>
</dbReference>
<evidence type="ECO:0000256" key="6">
    <source>
        <dbReference type="HAMAP-Rule" id="MF_00479"/>
    </source>
</evidence>
<evidence type="ECO:0000259" key="8">
    <source>
        <dbReference type="SMART" id="SM00900"/>
    </source>
</evidence>
<keyword evidence="5 6" id="KW-0249">Electron transport</keyword>
<evidence type="ECO:0000256" key="4">
    <source>
        <dbReference type="ARBA" id="ARBA00022643"/>
    </source>
</evidence>
<keyword evidence="4 6" id="KW-0288">FMN</keyword>
<evidence type="ECO:0000313" key="10">
    <source>
        <dbReference type="Proteomes" id="UP000713596"/>
    </source>
</evidence>